<dbReference type="PRINTS" id="PR00969">
    <property type="entry name" value="CHAPERONPILI"/>
</dbReference>
<dbReference type="PANTHER" id="PTHR30251">
    <property type="entry name" value="PILUS ASSEMBLY CHAPERONE"/>
    <property type="match status" value="1"/>
</dbReference>
<evidence type="ECO:0000313" key="12">
    <source>
        <dbReference type="EMBL" id="MFC3550752.1"/>
    </source>
</evidence>
<dbReference type="Pfam" id="PF00345">
    <property type="entry name" value="PapD_N"/>
    <property type="match status" value="1"/>
</dbReference>
<dbReference type="InterPro" id="IPR001829">
    <property type="entry name" value="Pili_assmbl_chaperone_bac"/>
</dbReference>
<evidence type="ECO:0000256" key="4">
    <source>
        <dbReference type="ARBA" id="ARBA00022729"/>
    </source>
</evidence>
<dbReference type="PANTHER" id="PTHR30251:SF2">
    <property type="entry name" value="FIMBRIAL CHAPERONE YADV-RELATED"/>
    <property type="match status" value="1"/>
</dbReference>
<organism evidence="12 13">
    <name type="scientific">Lysobacter cavernae</name>
    <dbReference type="NCBI Taxonomy" id="1685901"/>
    <lineage>
        <taxon>Bacteria</taxon>
        <taxon>Pseudomonadati</taxon>
        <taxon>Pseudomonadota</taxon>
        <taxon>Gammaproteobacteria</taxon>
        <taxon>Lysobacterales</taxon>
        <taxon>Lysobacteraceae</taxon>
        <taxon>Lysobacter</taxon>
    </lineage>
</organism>
<name>A0ABV7RPS7_9GAMM</name>
<evidence type="ECO:0000259" key="11">
    <source>
        <dbReference type="Pfam" id="PF02753"/>
    </source>
</evidence>
<reference evidence="13" key="1">
    <citation type="journal article" date="2019" name="Int. J. Syst. Evol. Microbiol.">
        <title>The Global Catalogue of Microorganisms (GCM) 10K type strain sequencing project: providing services to taxonomists for standard genome sequencing and annotation.</title>
        <authorList>
            <consortium name="The Broad Institute Genomics Platform"/>
            <consortium name="The Broad Institute Genome Sequencing Center for Infectious Disease"/>
            <person name="Wu L."/>
            <person name="Ma J."/>
        </authorList>
    </citation>
    <scope>NUCLEOTIDE SEQUENCE [LARGE SCALE GENOMIC DNA]</scope>
    <source>
        <strain evidence="13">KCTC 42875</strain>
    </source>
</reference>
<evidence type="ECO:0000256" key="2">
    <source>
        <dbReference type="ARBA" id="ARBA00007399"/>
    </source>
</evidence>
<gene>
    <name evidence="12" type="ORF">ACFOLC_06935</name>
</gene>
<dbReference type="InterPro" id="IPR050643">
    <property type="entry name" value="Periplasmic_pilus_chap"/>
</dbReference>
<evidence type="ECO:0000256" key="8">
    <source>
        <dbReference type="RuleBase" id="RU003918"/>
    </source>
</evidence>
<accession>A0ABV7RPS7</accession>
<dbReference type="RefSeq" id="WP_386758486.1">
    <property type="nucleotide sequence ID" value="NZ_JBHRXK010000002.1"/>
</dbReference>
<comment type="subcellular location">
    <subcellularLocation>
        <location evidence="1 8">Periplasm</location>
    </subcellularLocation>
</comment>
<feature type="chain" id="PRO_5045297706" evidence="9">
    <location>
        <begin position="25"/>
        <end position="243"/>
    </location>
</feature>
<keyword evidence="13" id="KW-1185">Reference proteome</keyword>
<keyword evidence="3" id="KW-1029">Fimbrium biogenesis</keyword>
<evidence type="ECO:0000256" key="3">
    <source>
        <dbReference type="ARBA" id="ARBA00022558"/>
    </source>
</evidence>
<keyword evidence="6 8" id="KW-0143">Chaperone</keyword>
<comment type="caution">
    <text evidence="12">The sequence shown here is derived from an EMBL/GenBank/DDBJ whole genome shotgun (WGS) entry which is preliminary data.</text>
</comment>
<evidence type="ECO:0000256" key="1">
    <source>
        <dbReference type="ARBA" id="ARBA00004418"/>
    </source>
</evidence>
<evidence type="ECO:0000256" key="7">
    <source>
        <dbReference type="ARBA" id="ARBA00023319"/>
    </source>
</evidence>
<dbReference type="InterPro" id="IPR013783">
    <property type="entry name" value="Ig-like_fold"/>
</dbReference>
<evidence type="ECO:0000256" key="9">
    <source>
        <dbReference type="SAM" id="SignalP"/>
    </source>
</evidence>
<feature type="signal peptide" evidence="9">
    <location>
        <begin position="1"/>
        <end position="24"/>
    </location>
</feature>
<dbReference type="SUPFAM" id="SSF49584">
    <property type="entry name" value="Periplasmic chaperone C-domain"/>
    <property type="match status" value="1"/>
</dbReference>
<dbReference type="InterPro" id="IPR036316">
    <property type="entry name" value="Pili_assmbl_chap_C_dom_sf"/>
</dbReference>
<keyword evidence="7" id="KW-0393">Immunoglobulin domain</keyword>
<protein>
    <submittedName>
        <fullName evidence="12">Molecular chaperone</fullName>
    </submittedName>
</protein>
<keyword evidence="5" id="KW-0574">Periplasm</keyword>
<dbReference type="PROSITE" id="PS00635">
    <property type="entry name" value="PILI_CHAPERONE"/>
    <property type="match status" value="1"/>
</dbReference>
<dbReference type="Pfam" id="PF02753">
    <property type="entry name" value="PapD_C"/>
    <property type="match status" value="1"/>
</dbReference>
<dbReference type="Gene3D" id="2.60.40.10">
    <property type="entry name" value="Immunoglobulins"/>
    <property type="match status" value="2"/>
</dbReference>
<dbReference type="InterPro" id="IPR008962">
    <property type="entry name" value="PapD-like_sf"/>
</dbReference>
<comment type="similarity">
    <text evidence="2 8">Belongs to the periplasmic pilus chaperone family.</text>
</comment>
<keyword evidence="4 9" id="KW-0732">Signal</keyword>
<proteinExistence type="inferred from homology"/>
<sequence length="243" mass="26249">MNLWTRALAAALLGACVCAPPAHANVVIGGTRVVLPAKDGEVTVRLTNDNERPALVQAWIDRGDPKATPDTVDTPFLVTPPMFRMEPQRDQSLRILYTREPLPADRESLFWLNVLEIPSKPAEQGAANQNYLQLALRSRLKLFFRPPGLAGDPFKAPAQLTFRAAAGELVVRNPTPYHITLSTLAVTDAGKAYEVETGMVAPFAELRLRVPQLGKPAAAGAAVRFNAINDYGASSPFSATVTP</sequence>
<feature type="domain" description="Pili assembly chaperone C-terminal" evidence="11">
    <location>
        <begin position="171"/>
        <end position="235"/>
    </location>
</feature>
<dbReference type="Proteomes" id="UP001595740">
    <property type="component" value="Unassembled WGS sequence"/>
</dbReference>
<dbReference type="InterPro" id="IPR016148">
    <property type="entry name" value="Pili_assmbl_chaperone_C"/>
</dbReference>
<dbReference type="SUPFAM" id="SSF49354">
    <property type="entry name" value="PapD-like"/>
    <property type="match status" value="1"/>
</dbReference>
<dbReference type="InterPro" id="IPR018046">
    <property type="entry name" value="Pili_assmbl_chaperone_CS"/>
</dbReference>
<evidence type="ECO:0000256" key="5">
    <source>
        <dbReference type="ARBA" id="ARBA00022764"/>
    </source>
</evidence>
<feature type="domain" description="Pili assembly chaperone N-terminal" evidence="10">
    <location>
        <begin position="26"/>
        <end position="149"/>
    </location>
</feature>
<dbReference type="InterPro" id="IPR016147">
    <property type="entry name" value="Pili_assmbl_chaperone_N"/>
</dbReference>
<evidence type="ECO:0000259" key="10">
    <source>
        <dbReference type="Pfam" id="PF00345"/>
    </source>
</evidence>
<evidence type="ECO:0000313" key="13">
    <source>
        <dbReference type="Proteomes" id="UP001595740"/>
    </source>
</evidence>
<dbReference type="EMBL" id="JBHRXK010000002">
    <property type="protein sequence ID" value="MFC3550752.1"/>
    <property type="molecule type" value="Genomic_DNA"/>
</dbReference>
<evidence type="ECO:0000256" key="6">
    <source>
        <dbReference type="ARBA" id="ARBA00023186"/>
    </source>
</evidence>